<feature type="compositionally biased region" description="Basic and acidic residues" evidence="14">
    <location>
        <begin position="169"/>
        <end position="183"/>
    </location>
</feature>
<dbReference type="PANTHER" id="PTHR30069:SF53">
    <property type="entry name" value="COLICIN I RECEPTOR-RELATED"/>
    <property type="match status" value="1"/>
</dbReference>
<evidence type="ECO:0000256" key="4">
    <source>
        <dbReference type="ARBA" id="ARBA00022452"/>
    </source>
</evidence>
<evidence type="ECO:0000256" key="10">
    <source>
        <dbReference type="ARBA" id="ARBA00023170"/>
    </source>
</evidence>
<evidence type="ECO:0000256" key="3">
    <source>
        <dbReference type="ARBA" id="ARBA00022448"/>
    </source>
</evidence>
<evidence type="ECO:0000256" key="11">
    <source>
        <dbReference type="ARBA" id="ARBA00023237"/>
    </source>
</evidence>
<dbReference type="EMBL" id="CP116346">
    <property type="protein sequence ID" value="WIT10639.1"/>
    <property type="molecule type" value="Genomic_DNA"/>
</dbReference>
<evidence type="ECO:0000313" key="19">
    <source>
        <dbReference type="Proteomes" id="UP001177769"/>
    </source>
</evidence>
<keyword evidence="5 12" id="KW-0812">Transmembrane</keyword>
<organism evidence="18 19">
    <name type="scientific">Paucibacter sediminis</name>
    <dbReference type="NCBI Taxonomy" id="3019553"/>
    <lineage>
        <taxon>Bacteria</taxon>
        <taxon>Pseudomonadati</taxon>
        <taxon>Pseudomonadota</taxon>
        <taxon>Betaproteobacteria</taxon>
        <taxon>Burkholderiales</taxon>
        <taxon>Sphaerotilaceae</taxon>
        <taxon>Roseateles</taxon>
    </lineage>
</organism>
<keyword evidence="4 12" id="KW-1134">Transmembrane beta strand</keyword>
<evidence type="ECO:0000256" key="5">
    <source>
        <dbReference type="ARBA" id="ARBA00022692"/>
    </source>
</evidence>
<proteinExistence type="inferred from homology"/>
<dbReference type="PROSITE" id="PS52016">
    <property type="entry name" value="TONB_DEPENDENT_REC_3"/>
    <property type="match status" value="1"/>
</dbReference>
<reference evidence="18" key="1">
    <citation type="submission" date="2023-01" db="EMBL/GenBank/DDBJ databases">
        <title>Whole genome sequence of Paucibacter sp. S2-9 isolated from pond sediment.</title>
        <authorList>
            <person name="Jung J.Y."/>
        </authorList>
    </citation>
    <scope>NUCLEOTIDE SEQUENCE</scope>
    <source>
        <strain evidence="18">S2-9</strain>
    </source>
</reference>
<gene>
    <name evidence="18" type="ORF">PFX98_17195</name>
</gene>
<evidence type="ECO:0000256" key="2">
    <source>
        <dbReference type="ARBA" id="ARBA00009810"/>
    </source>
</evidence>
<keyword evidence="7" id="KW-0406">Ion transport</keyword>
<feature type="domain" description="TonB-dependent receptor-like beta-barrel" evidence="16">
    <location>
        <begin position="274"/>
        <end position="617"/>
    </location>
</feature>
<evidence type="ECO:0000313" key="18">
    <source>
        <dbReference type="EMBL" id="WIT10639.1"/>
    </source>
</evidence>
<dbReference type="Gene3D" id="2.40.170.20">
    <property type="entry name" value="TonB-dependent receptor, beta-barrel domain"/>
    <property type="match status" value="1"/>
</dbReference>
<keyword evidence="6 15" id="KW-0732">Signal</keyword>
<dbReference type="InterPro" id="IPR037066">
    <property type="entry name" value="Plug_dom_sf"/>
</dbReference>
<evidence type="ECO:0000256" key="8">
    <source>
        <dbReference type="ARBA" id="ARBA00023077"/>
    </source>
</evidence>
<dbReference type="GO" id="GO:0015344">
    <property type="term" value="F:siderophore uptake transmembrane transporter activity"/>
    <property type="evidence" value="ECO:0007669"/>
    <property type="project" value="TreeGrafter"/>
</dbReference>
<feature type="domain" description="TonB-dependent receptor plug" evidence="17">
    <location>
        <begin position="41"/>
        <end position="150"/>
    </location>
</feature>
<dbReference type="Proteomes" id="UP001177769">
    <property type="component" value="Chromosome"/>
</dbReference>
<evidence type="ECO:0000259" key="16">
    <source>
        <dbReference type="Pfam" id="PF00593"/>
    </source>
</evidence>
<dbReference type="KEGG" id="pais:PFX98_17195"/>
<dbReference type="InterPro" id="IPR012910">
    <property type="entry name" value="Plug_dom"/>
</dbReference>
<dbReference type="Gene3D" id="2.170.130.10">
    <property type="entry name" value="TonB-dependent receptor, plug domain"/>
    <property type="match status" value="1"/>
</dbReference>
<evidence type="ECO:0000256" key="12">
    <source>
        <dbReference type="PROSITE-ProRule" id="PRU01360"/>
    </source>
</evidence>
<dbReference type="InterPro" id="IPR036942">
    <property type="entry name" value="Beta-barrel_TonB_sf"/>
</dbReference>
<protein>
    <submittedName>
        <fullName evidence="18">TonB-dependent receptor</fullName>
    </submittedName>
</protein>
<dbReference type="Pfam" id="PF07715">
    <property type="entry name" value="Plug"/>
    <property type="match status" value="1"/>
</dbReference>
<dbReference type="InterPro" id="IPR000531">
    <property type="entry name" value="Beta-barrel_TonB"/>
</dbReference>
<keyword evidence="8 13" id="KW-0798">TonB box</keyword>
<feature type="signal peptide" evidence="15">
    <location>
        <begin position="1"/>
        <end position="22"/>
    </location>
</feature>
<keyword evidence="9 12" id="KW-0472">Membrane</keyword>
<feature type="region of interest" description="Disordered" evidence="14">
    <location>
        <begin position="161"/>
        <end position="183"/>
    </location>
</feature>
<keyword evidence="11 12" id="KW-0998">Cell outer membrane</keyword>
<evidence type="ECO:0000256" key="13">
    <source>
        <dbReference type="RuleBase" id="RU003357"/>
    </source>
</evidence>
<dbReference type="GO" id="GO:0009279">
    <property type="term" value="C:cell outer membrane"/>
    <property type="evidence" value="ECO:0007669"/>
    <property type="project" value="UniProtKB-SubCell"/>
</dbReference>
<dbReference type="GO" id="GO:0044718">
    <property type="term" value="P:siderophore transmembrane transport"/>
    <property type="evidence" value="ECO:0007669"/>
    <property type="project" value="TreeGrafter"/>
</dbReference>
<dbReference type="PANTHER" id="PTHR30069">
    <property type="entry name" value="TONB-DEPENDENT OUTER MEMBRANE RECEPTOR"/>
    <property type="match status" value="1"/>
</dbReference>
<keyword evidence="10 18" id="KW-0675">Receptor</keyword>
<evidence type="ECO:0000256" key="15">
    <source>
        <dbReference type="SAM" id="SignalP"/>
    </source>
</evidence>
<dbReference type="RefSeq" id="WP_285231712.1">
    <property type="nucleotide sequence ID" value="NZ_CP116346.1"/>
</dbReference>
<evidence type="ECO:0000256" key="7">
    <source>
        <dbReference type="ARBA" id="ARBA00023065"/>
    </source>
</evidence>
<evidence type="ECO:0000256" key="1">
    <source>
        <dbReference type="ARBA" id="ARBA00004571"/>
    </source>
</evidence>
<evidence type="ECO:0000256" key="6">
    <source>
        <dbReference type="ARBA" id="ARBA00022729"/>
    </source>
</evidence>
<name>A0AA95SUK4_9BURK</name>
<evidence type="ECO:0000256" key="9">
    <source>
        <dbReference type="ARBA" id="ARBA00023136"/>
    </source>
</evidence>
<evidence type="ECO:0000259" key="17">
    <source>
        <dbReference type="Pfam" id="PF07715"/>
    </source>
</evidence>
<dbReference type="PROSITE" id="PS51257">
    <property type="entry name" value="PROKAR_LIPOPROTEIN"/>
    <property type="match status" value="1"/>
</dbReference>
<dbReference type="AlphaFoldDB" id="A0AA95SUK4"/>
<sequence length="646" mass="70607">MRPLRYSLPTLAALACLGTARAEPEQLPTVLVSATRHAMSLVDAPAAVSVISAEQIEARGADNLLEALRGETGISVFGRTISGRKTLSLRGMDARHTLILVNGKRVGASDGVIGHSDFQLDWVAADDIERVEVVRGPLSVLYGAEALGGVVNIITRQPGEQWQGSARLEGSRADGGRGGDGHRASARLAGPLVAGPDGVRAALSLADTRREAVASGPDPRISDIEGRHKQDAGLTLQWQPQPQHQLELEARVGREQRDALAVERSGKKRVYASDTLLERQHLMLGWEADWDAARHWHSVARAYASRIAMSNERSNGVAALRPNTLNDQVLEAQLNGHLNEAHWLTTGLEWREEALRNEGLPGGEAQARHAALFLQDEWRLQPALTLTAGLRRDEHQRFGGVWSPRLYGVWHLARRWTLKGGYSEGFKPPTLKQITPGYQEDEGPYTYQSNPTLRPEKNRALELGLGYDSGDAGAQLMLFDNRVRDLIVPLLISSSGPRSLFRFDNIERARLRGAEASLRWRLAGGFALAANYQYLEATDAAGQRLEKRPRHTLGAGLDWAEGPWRAGLRLERSSGQLLAAAQPGQPLQPVPALNMLGANVGRSLGAQLALDLGVSNLGNTQLSERSPLFTWAEAPRTWRLALRGQW</sequence>
<comment type="similarity">
    <text evidence="2 12 13">Belongs to the TonB-dependent receptor family.</text>
</comment>
<comment type="subcellular location">
    <subcellularLocation>
        <location evidence="1 12">Cell outer membrane</location>
        <topology evidence="1 12">Multi-pass membrane protein</topology>
    </subcellularLocation>
</comment>
<dbReference type="Pfam" id="PF00593">
    <property type="entry name" value="TonB_dep_Rec_b-barrel"/>
    <property type="match status" value="1"/>
</dbReference>
<dbReference type="CDD" id="cd01347">
    <property type="entry name" value="ligand_gated_channel"/>
    <property type="match status" value="1"/>
</dbReference>
<feature type="chain" id="PRO_5041735365" evidence="15">
    <location>
        <begin position="23"/>
        <end position="646"/>
    </location>
</feature>
<keyword evidence="3 12" id="KW-0813">Transport</keyword>
<dbReference type="InterPro" id="IPR039426">
    <property type="entry name" value="TonB-dep_rcpt-like"/>
</dbReference>
<accession>A0AA95SUK4</accession>
<dbReference type="SUPFAM" id="SSF56935">
    <property type="entry name" value="Porins"/>
    <property type="match status" value="1"/>
</dbReference>
<evidence type="ECO:0000256" key="14">
    <source>
        <dbReference type="SAM" id="MobiDB-lite"/>
    </source>
</evidence>
<keyword evidence="19" id="KW-1185">Reference proteome</keyword>